<evidence type="ECO:0000313" key="3">
    <source>
        <dbReference type="Proteomes" id="UP000815677"/>
    </source>
</evidence>
<accession>A0ABQ0L138</accession>
<feature type="region of interest" description="Disordered" evidence="1">
    <location>
        <begin position="458"/>
        <end position="489"/>
    </location>
</feature>
<evidence type="ECO:0000313" key="2">
    <source>
        <dbReference type="EMBL" id="GAT44867.1"/>
    </source>
</evidence>
<keyword evidence="3" id="KW-1185">Reference proteome</keyword>
<sequence>MATTAGPGPVLVELLDELLVLIILHLPLRDIGTVLLLGNHRLTSLIQSSIEIQYLLEQHLASVDENAPLLHSEGLPIAARLAELRARERRWLEFNPSARGEIRAPAATVEYYLEGDICIAADRAVHNGAGAPEHPTCLQTIHLSNVRERGCQWTPVYRPAKDKRIISYVLASAQDLIDVNPGVNGDFPVQIELLTIAGQPHPLAKSPTIDLCTHGHEGAPTIIMEIVGARIGACVSHGNKYNLYLFDWLKNESCMKDPIKMRSRGFALLSEDAVLCWVFGNSLDFIFIRPRYGEVRLLFPPFLRFSPGRDNVIHSVTFSSFPPPDERGHAHPPPGARFRPSPDRVIGINFYTDSSPTSGKLIINTKGFLEFARGQLRPPNMAAWSWEFWGPRFTRFIRAHEFHGDLFGASSFGWRLASIPTDAVAHPAPISVLDFSPYRIRRLGRAIVGGEYAGNEHAEIRLSPPPRPPPKSVSGDADADGDGDHEVDPAYADLEGQGLDSEVPCIHVVSKELFDYDYLHMSNECIIGVKWSGDFVDKFELLYFV</sequence>
<organism evidence="2 3">
    <name type="scientific">Mycena chlorophos</name>
    <name type="common">Agaric fungus</name>
    <name type="synonym">Agaricus chlorophos</name>
    <dbReference type="NCBI Taxonomy" id="658473"/>
    <lineage>
        <taxon>Eukaryota</taxon>
        <taxon>Fungi</taxon>
        <taxon>Dikarya</taxon>
        <taxon>Basidiomycota</taxon>
        <taxon>Agaricomycotina</taxon>
        <taxon>Agaricomycetes</taxon>
        <taxon>Agaricomycetidae</taxon>
        <taxon>Agaricales</taxon>
        <taxon>Marasmiineae</taxon>
        <taxon>Mycenaceae</taxon>
        <taxon>Mycena</taxon>
    </lineage>
</organism>
<protein>
    <recommendedName>
        <fullName evidence="4">F-box domain-containing protein</fullName>
    </recommendedName>
</protein>
<dbReference type="Proteomes" id="UP000815677">
    <property type="component" value="Unassembled WGS sequence"/>
</dbReference>
<evidence type="ECO:0008006" key="4">
    <source>
        <dbReference type="Google" id="ProtNLM"/>
    </source>
</evidence>
<evidence type="ECO:0000256" key="1">
    <source>
        <dbReference type="SAM" id="MobiDB-lite"/>
    </source>
</evidence>
<proteinExistence type="predicted"/>
<gene>
    <name evidence="2" type="ORF">MCHLO_02470</name>
</gene>
<name>A0ABQ0L138_MYCCL</name>
<dbReference type="EMBL" id="DF840276">
    <property type="protein sequence ID" value="GAT44867.1"/>
    <property type="molecule type" value="Genomic_DNA"/>
</dbReference>
<reference evidence="2" key="1">
    <citation type="submission" date="2014-09" db="EMBL/GenBank/DDBJ databases">
        <title>Genome sequence of the luminous mushroom Mycena chlorophos for searching fungal bioluminescence genes.</title>
        <authorList>
            <person name="Tanaka Y."/>
            <person name="Kasuga D."/>
            <person name="Oba Y."/>
            <person name="Hase S."/>
            <person name="Sato K."/>
            <person name="Oba Y."/>
            <person name="Sakakibara Y."/>
        </authorList>
    </citation>
    <scope>NUCLEOTIDE SEQUENCE</scope>
</reference>